<keyword evidence="1" id="KW-1133">Transmembrane helix</keyword>
<keyword evidence="1" id="KW-0472">Membrane</keyword>
<evidence type="ECO:0000313" key="3">
    <source>
        <dbReference type="Proteomes" id="UP000234530"/>
    </source>
</evidence>
<keyword evidence="3" id="KW-1185">Reference proteome</keyword>
<dbReference type="AlphaFoldDB" id="A0A2H5F5I9"/>
<evidence type="ECO:0008006" key="4">
    <source>
        <dbReference type="Google" id="ProtNLM"/>
    </source>
</evidence>
<evidence type="ECO:0000256" key="1">
    <source>
        <dbReference type="SAM" id="Phobius"/>
    </source>
</evidence>
<name>A0A2H5F5I9_9RHOB</name>
<dbReference type="InterPro" id="IPR007039">
    <property type="entry name" value="TrbC/VirB2"/>
</dbReference>
<dbReference type="RefSeq" id="WP_101754776.1">
    <property type="nucleotide sequence ID" value="NZ_CP025432.1"/>
</dbReference>
<organism evidence="2 3">
    <name type="scientific">Paracoccus zhejiangensis</name>
    <dbReference type="NCBI Taxonomy" id="1077935"/>
    <lineage>
        <taxon>Bacteria</taxon>
        <taxon>Pseudomonadati</taxon>
        <taxon>Pseudomonadota</taxon>
        <taxon>Alphaproteobacteria</taxon>
        <taxon>Rhodobacterales</taxon>
        <taxon>Paracoccaceae</taxon>
        <taxon>Paracoccus</taxon>
    </lineage>
</organism>
<evidence type="ECO:0000313" key="2">
    <source>
        <dbReference type="EMBL" id="AUH66812.1"/>
    </source>
</evidence>
<dbReference type="Proteomes" id="UP000234530">
    <property type="component" value="Plasmid pPZ02"/>
</dbReference>
<dbReference type="KEGG" id="pzh:CX676_21170"/>
<geneLocation type="plasmid" evidence="3">
    <name>ppz02</name>
</geneLocation>
<keyword evidence="1" id="KW-0812">Transmembrane</keyword>
<feature type="transmembrane region" description="Helical" evidence="1">
    <location>
        <begin position="97"/>
        <end position="115"/>
    </location>
</feature>
<dbReference type="Pfam" id="PF04956">
    <property type="entry name" value="TrbC"/>
    <property type="match status" value="1"/>
</dbReference>
<keyword evidence="2" id="KW-0614">Plasmid</keyword>
<dbReference type="OrthoDB" id="7645894at2"/>
<proteinExistence type="predicted"/>
<reference evidence="2 3" key="1">
    <citation type="journal article" date="2013" name="Antonie Van Leeuwenhoek">
        <title>Paracoccus zhejiangensis sp. nov., isolated from activated sludge in wastewater-treatment system.</title>
        <authorList>
            <person name="Wu Z.G."/>
            <person name="Zhang D.F."/>
            <person name="Liu Y.L."/>
            <person name="Wang F."/>
            <person name="Jiang X."/>
            <person name="Li C."/>
            <person name="Li S.P."/>
            <person name="Hong Q."/>
            <person name="Li W.J."/>
        </authorList>
    </citation>
    <scope>NUCLEOTIDE SEQUENCE [LARGE SCALE GENOMIC DNA]</scope>
    <source>
        <strain evidence="2 3">J6</strain>
        <plasmid evidence="3">Plasmid ppz02</plasmid>
    </source>
</reference>
<gene>
    <name evidence="2" type="ORF">CX676_21170</name>
</gene>
<protein>
    <recommendedName>
        <fullName evidence="4">Type VI secretion protein</fullName>
    </recommendedName>
</protein>
<accession>A0A2H5F5I9</accession>
<dbReference type="EMBL" id="CP025432">
    <property type="protein sequence ID" value="AUH66812.1"/>
    <property type="molecule type" value="Genomic_DNA"/>
</dbReference>
<feature type="transmembrane region" description="Helical" evidence="1">
    <location>
        <begin position="67"/>
        <end position="90"/>
    </location>
</feature>
<sequence length="123" mass="13163">MRILITTPCAETKAAIRSRWRSGSGVKALVLAILLLAANHALAQTSGSGGGVQFSKIDTLGTSFLTWLKGNPITLFFTVALIVTGLLAAFNRISWMWVLMICIGAFFAFGATNIVNQLKAVFT</sequence>